<keyword evidence="3" id="KW-1185">Reference proteome</keyword>
<accession>A0A928V2I9</accession>
<evidence type="ECO:0000313" key="2">
    <source>
        <dbReference type="EMBL" id="MBE8717097.1"/>
    </source>
</evidence>
<dbReference type="SUPFAM" id="SSF118001">
    <property type="entry name" value="YehU-like"/>
    <property type="match status" value="1"/>
</dbReference>
<dbReference type="EMBL" id="PRDL01000001">
    <property type="protein sequence ID" value="MBE8717097.1"/>
    <property type="molecule type" value="Genomic_DNA"/>
</dbReference>
<dbReference type="InterPro" id="IPR036685">
    <property type="entry name" value="YehU-like_sf"/>
</dbReference>
<dbReference type="Pfam" id="PF06794">
    <property type="entry name" value="UPF0270"/>
    <property type="match status" value="1"/>
</dbReference>
<protein>
    <submittedName>
        <fullName evidence="2">YheU family protein</fullName>
    </submittedName>
</protein>
<dbReference type="InterPro" id="IPR010648">
    <property type="entry name" value="UPF0270"/>
</dbReference>
<organism evidence="2 3">
    <name type="scientific">Cellvibrio polysaccharolyticus</name>
    <dbReference type="NCBI Taxonomy" id="2082724"/>
    <lineage>
        <taxon>Bacteria</taxon>
        <taxon>Pseudomonadati</taxon>
        <taxon>Pseudomonadota</taxon>
        <taxon>Gammaproteobacteria</taxon>
        <taxon>Cellvibrionales</taxon>
        <taxon>Cellvibrionaceae</taxon>
        <taxon>Cellvibrio</taxon>
    </lineage>
</organism>
<dbReference type="AlphaFoldDB" id="A0A928V2I9"/>
<sequence>MIIPFEQLSSDALQGLIEDFVTRDGTDYGMEEIPLDERVERVRRQLKQGTVVIVFDTATESVTLLTRQDYDQLTRHGI</sequence>
<dbReference type="Gene3D" id="1.10.10.610">
    <property type="entry name" value="YehU-like"/>
    <property type="match status" value="1"/>
</dbReference>
<dbReference type="Proteomes" id="UP000652567">
    <property type="component" value="Unassembled WGS sequence"/>
</dbReference>
<dbReference type="PIRSF" id="PIRSF006169">
    <property type="entry name" value="UCP006169"/>
    <property type="match status" value="1"/>
</dbReference>
<proteinExistence type="inferred from homology"/>
<reference evidence="2" key="1">
    <citation type="submission" date="2018-07" db="EMBL/GenBank/DDBJ databases">
        <title>Genome assembly of strain Ka43.</title>
        <authorList>
            <person name="Kukolya J."/>
            <person name="Nagy I."/>
            <person name="Horvath B."/>
            <person name="Toth A."/>
        </authorList>
    </citation>
    <scope>NUCLEOTIDE SEQUENCE</scope>
    <source>
        <strain evidence="2">KB43</strain>
    </source>
</reference>
<evidence type="ECO:0000313" key="3">
    <source>
        <dbReference type="Proteomes" id="UP000652567"/>
    </source>
</evidence>
<evidence type="ECO:0000256" key="1">
    <source>
        <dbReference type="ARBA" id="ARBA00006450"/>
    </source>
</evidence>
<comment type="caution">
    <text evidence="2">The sequence shown here is derived from an EMBL/GenBank/DDBJ whole genome shotgun (WGS) entry which is preliminary data.</text>
</comment>
<name>A0A928V2I9_9GAMM</name>
<comment type="similarity">
    <text evidence="1">Belongs to the UPF0270 family.</text>
</comment>
<gene>
    <name evidence="2" type="ORF">C4F51_07810</name>
</gene>